<dbReference type="InterPro" id="IPR000198">
    <property type="entry name" value="RhoGAP_dom"/>
</dbReference>
<keyword evidence="1" id="KW-0343">GTPase activation</keyword>
<evidence type="ECO:0000256" key="1">
    <source>
        <dbReference type="ARBA" id="ARBA00022468"/>
    </source>
</evidence>
<dbReference type="Gene3D" id="1.10.555.10">
    <property type="entry name" value="Rho GTPase activation protein"/>
    <property type="match status" value="1"/>
</dbReference>
<dbReference type="Proteomes" id="UP000316079">
    <property type="component" value="Unassembled WGS sequence"/>
</dbReference>
<dbReference type="OrthoDB" id="27680at2759"/>
<keyword evidence="4" id="KW-1185">Reference proteome</keyword>
<dbReference type="PANTHER" id="PTHR14963:SF5">
    <property type="entry name" value="RHO GTPASE-ACTIVATING PROTEIN 28"/>
    <property type="match status" value="1"/>
</dbReference>
<dbReference type="GO" id="GO:0005737">
    <property type="term" value="C:cytoplasm"/>
    <property type="evidence" value="ECO:0007669"/>
    <property type="project" value="TreeGrafter"/>
</dbReference>
<dbReference type="EMBL" id="SRMA01026198">
    <property type="protein sequence ID" value="TRY86556.1"/>
    <property type="molecule type" value="Genomic_DNA"/>
</dbReference>
<comment type="caution">
    <text evidence="3">The sequence shown here is derived from an EMBL/GenBank/DDBJ whole genome shotgun (WGS) entry which is preliminary data.</text>
</comment>
<proteinExistence type="predicted"/>
<evidence type="ECO:0000313" key="3">
    <source>
        <dbReference type="EMBL" id="TRY86556.1"/>
    </source>
</evidence>
<dbReference type="GO" id="GO:0051497">
    <property type="term" value="P:negative regulation of stress fiber assembly"/>
    <property type="evidence" value="ECO:0007669"/>
    <property type="project" value="TreeGrafter"/>
</dbReference>
<dbReference type="InterPro" id="IPR008936">
    <property type="entry name" value="Rho_GTPase_activation_prot"/>
</dbReference>
<dbReference type="GO" id="GO:0030833">
    <property type="term" value="P:regulation of actin filament polymerization"/>
    <property type="evidence" value="ECO:0007669"/>
    <property type="project" value="TreeGrafter"/>
</dbReference>
<protein>
    <recommendedName>
        <fullName evidence="2">Rho-GAP domain-containing protein</fullName>
    </recommendedName>
</protein>
<evidence type="ECO:0000313" key="4">
    <source>
        <dbReference type="Proteomes" id="UP000316079"/>
    </source>
</evidence>
<organism evidence="3 4">
    <name type="scientific">Danionella cerebrum</name>
    <dbReference type="NCBI Taxonomy" id="2873325"/>
    <lineage>
        <taxon>Eukaryota</taxon>
        <taxon>Metazoa</taxon>
        <taxon>Chordata</taxon>
        <taxon>Craniata</taxon>
        <taxon>Vertebrata</taxon>
        <taxon>Euteleostomi</taxon>
        <taxon>Actinopterygii</taxon>
        <taxon>Neopterygii</taxon>
        <taxon>Teleostei</taxon>
        <taxon>Ostariophysi</taxon>
        <taxon>Cypriniformes</taxon>
        <taxon>Danionidae</taxon>
        <taxon>Danioninae</taxon>
        <taxon>Danionella</taxon>
    </lineage>
</organism>
<dbReference type="Pfam" id="PF00620">
    <property type="entry name" value="RhoGAP"/>
    <property type="match status" value="1"/>
</dbReference>
<dbReference type="STRING" id="623744.A0A553Q9F2"/>
<feature type="domain" description="Rho-GAP" evidence="2">
    <location>
        <begin position="1"/>
        <end position="169"/>
    </location>
</feature>
<dbReference type="PANTHER" id="PTHR14963">
    <property type="entry name" value="RHO GTPASE ACTIVATING PROTEIN 18,19-RELATED"/>
    <property type="match status" value="1"/>
</dbReference>
<dbReference type="Pfam" id="PF25442">
    <property type="entry name" value="Ubiquitin_RHG40_C"/>
    <property type="match status" value="1"/>
</dbReference>
<dbReference type="AlphaFoldDB" id="A0A553Q9F2"/>
<reference evidence="3 4" key="1">
    <citation type="journal article" date="2019" name="Sci. Data">
        <title>Hybrid genome assembly and annotation of Danionella translucida.</title>
        <authorList>
            <person name="Kadobianskyi M."/>
            <person name="Schulze L."/>
            <person name="Schuelke M."/>
            <person name="Judkewitz B."/>
        </authorList>
    </citation>
    <scope>NUCLEOTIDE SEQUENCE [LARGE SCALE GENOMIC DNA]</scope>
    <source>
        <strain evidence="3 4">Bolton</strain>
    </source>
</reference>
<dbReference type="GO" id="GO:0005096">
    <property type="term" value="F:GTPase activator activity"/>
    <property type="evidence" value="ECO:0007669"/>
    <property type="project" value="UniProtKB-KW"/>
</dbReference>
<dbReference type="GO" id="GO:0007165">
    <property type="term" value="P:signal transduction"/>
    <property type="evidence" value="ECO:0007669"/>
    <property type="project" value="InterPro"/>
</dbReference>
<evidence type="ECO:0000259" key="2">
    <source>
        <dbReference type="PROSITE" id="PS50238"/>
    </source>
</evidence>
<accession>A0A553Q9F2</accession>
<dbReference type="SUPFAM" id="SSF48350">
    <property type="entry name" value="GTPase activation domain, GAP"/>
    <property type="match status" value="1"/>
</dbReference>
<dbReference type="GO" id="GO:0051056">
    <property type="term" value="P:regulation of small GTPase mediated signal transduction"/>
    <property type="evidence" value="ECO:0007669"/>
    <property type="project" value="TreeGrafter"/>
</dbReference>
<name>A0A553Q9F2_9TELE</name>
<sequence>MLYKLEQTGLQTEGILRVPGSAARVKDRFDWDQVRQNDAAGLLKMFIRELPHPLLTQQHLPAFMAAQTELSQERLFKTQVETEAIQALHLLIMLLPEANRDTLKALLEFLRKVVAFEEKNRMSLWNVSMIVAPNLFTFRGKNAKQEEMQAAIAAAQLVRILITHQDVLWMVPCFLISHIRKMNEATSGKKTPGSMKNKRRLLRKFNAEKDRERSEVTELRDGLIRIHAPLNAKVSMAIQLNSEIKARDITARFDVENGRGSRSLSRRQRQYLYEVGGNIGERCLDPDAHLLDVYRVNPHCEWVLKSRTS</sequence>
<dbReference type="PROSITE" id="PS50238">
    <property type="entry name" value="RHOGAP"/>
    <property type="match status" value="1"/>
</dbReference>
<gene>
    <name evidence="3" type="ORF">DNTS_035084</name>
</gene>
<dbReference type="SMART" id="SM00324">
    <property type="entry name" value="RhoGAP"/>
    <property type="match status" value="1"/>
</dbReference>
<dbReference type="InterPro" id="IPR057323">
    <property type="entry name" value="RHG40/28/18_ubiquitin"/>
</dbReference>